<organism evidence="2 3">
    <name type="scientific">Cymbomonas tetramitiformis</name>
    <dbReference type="NCBI Taxonomy" id="36881"/>
    <lineage>
        <taxon>Eukaryota</taxon>
        <taxon>Viridiplantae</taxon>
        <taxon>Chlorophyta</taxon>
        <taxon>Pyramimonadophyceae</taxon>
        <taxon>Pyramimonadales</taxon>
        <taxon>Pyramimonadaceae</taxon>
        <taxon>Cymbomonas</taxon>
    </lineage>
</organism>
<feature type="region of interest" description="Disordered" evidence="1">
    <location>
        <begin position="65"/>
        <end position="89"/>
    </location>
</feature>
<dbReference type="AlphaFoldDB" id="A0AAE0BCF4"/>
<gene>
    <name evidence="2" type="ORF">CYMTET_55687</name>
</gene>
<dbReference type="EMBL" id="LGRX02035569">
    <property type="protein sequence ID" value="KAK3234043.1"/>
    <property type="molecule type" value="Genomic_DNA"/>
</dbReference>
<sequence>MSAPIDAVEMHPHPPRHSLASLEFRETRKIPVQFYIRKAIDDIPPALQGTVDLYPITTDHMREVELSREEAPTSDENEGTPTPKKDLRRKSIKIKSCKTMPVENPKGLAYATLAKCAHTVYKECVADPDLWLPTEDVTIEQWEDQRPNDEEVLVTKTTGVFESVALDFLFMSPLWHSQLIEPPPKKDEERFDFHGVTWPTPMLPVAGVHNNVAQADFSQPYWVINHEALWSQLTVPWSATELR</sequence>
<reference evidence="2 3" key="1">
    <citation type="journal article" date="2015" name="Genome Biol. Evol.">
        <title>Comparative Genomics of a Bacterivorous Green Alga Reveals Evolutionary Causalities and Consequences of Phago-Mixotrophic Mode of Nutrition.</title>
        <authorList>
            <person name="Burns J.A."/>
            <person name="Paasch A."/>
            <person name="Narechania A."/>
            <person name="Kim E."/>
        </authorList>
    </citation>
    <scope>NUCLEOTIDE SEQUENCE [LARGE SCALE GENOMIC DNA]</scope>
    <source>
        <strain evidence="2 3">PLY_AMNH</strain>
    </source>
</reference>
<keyword evidence="3" id="KW-1185">Reference proteome</keyword>
<evidence type="ECO:0000313" key="2">
    <source>
        <dbReference type="EMBL" id="KAK3234043.1"/>
    </source>
</evidence>
<comment type="caution">
    <text evidence="2">The sequence shown here is derived from an EMBL/GenBank/DDBJ whole genome shotgun (WGS) entry which is preliminary data.</text>
</comment>
<protein>
    <submittedName>
        <fullName evidence="2">Uncharacterized protein</fullName>
    </submittedName>
</protein>
<evidence type="ECO:0000256" key="1">
    <source>
        <dbReference type="SAM" id="MobiDB-lite"/>
    </source>
</evidence>
<accession>A0AAE0BCF4</accession>
<proteinExistence type="predicted"/>
<name>A0AAE0BCF4_9CHLO</name>
<evidence type="ECO:0000313" key="3">
    <source>
        <dbReference type="Proteomes" id="UP001190700"/>
    </source>
</evidence>
<feature type="non-terminal residue" evidence="2">
    <location>
        <position position="243"/>
    </location>
</feature>
<dbReference type="Proteomes" id="UP001190700">
    <property type="component" value="Unassembled WGS sequence"/>
</dbReference>